<dbReference type="GO" id="GO:0004493">
    <property type="term" value="F:methylmalonyl-CoA epimerase activity"/>
    <property type="evidence" value="ECO:0007669"/>
    <property type="project" value="TreeGrafter"/>
</dbReference>
<evidence type="ECO:0000259" key="3">
    <source>
        <dbReference type="PROSITE" id="PS51819"/>
    </source>
</evidence>
<dbReference type="Proteomes" id="UP000470384">
    <property type="component" value="Unassembled WGS sequence"/>
</dbReference>
<dbReference type="PANTHER" id="PTHR43048">
    <property type="entry name" value="METHYLMALONYL-COA EPIMERASE"/>
    <property type="match status" value="1"/>
</dbReference>
<comment type="caution">
    <text evidence="4">The sequence shown here is derived from an EMBL/GenBank/DDBJ whole genome shotgun (WGS) entry which is preliminary data.</text>
</comment>
<reference evidence="4 5" key="1">
    <citation type="journal article" date="2016" name="Int. J. Syst. Evol. Microbiol.">
        <title>Pyruvatibacter mobilis gen. nov., sp. nov., a marine bacterium from the culture broth of Picochlorum sp. 122.</title>
        <authorList>
            <person name="Wang G."/>
            <person name="Tang M."/>
            <person name="Wu H."/>
            <person name="Dai S."/>
            <person name="Li T."/>
            <person name="Chen C."/>
            <person name="He H."/>
            <person name="Fan J."/>
            <person name="Xiang W."/>
            <person name="Li X."/>
        </authorList>
    </citation>
    <scope>NUCLEOTIDE SEQUENCE [LARGE SCALE GENOMIC DNA]</scope>
    <source>
        <strain evidence="4 5">GYP-11</strain>
    </source>
</reference>
<sequence>MPLASIDHVLVAVRDLEAVTADYEKLTGRSVSLTGSHPDYGTANAIFQLENTYVEMISPVGEGPFADRLTAFLDARGDGLIGIALGTENAQALSEEWRAAGLHASAPQPGEGHAPDGPDGPNGGVRQWRNVFVPEEDVLGLFLFAIEHVSDASTRPIAAPRGPEAATLHAVDHVVVNTPDGDRAVDVFGTKMGIRLALDRDAPQWGARMMFFRLGGITLEVIQRYGDDKTPPMAEDAPAFFWGMAFRAADVAAARDRLAAAGVTVSEVRKGRKPGTVVATVKDHSGGVPTLIIGPDPEAEANT</sequence>
<dbReference type="GO" id="GO:0046872">
    <property type="term" value="F:metal ion binding"/>
    <property type="evidence" value="ECO:0007669"/>
    <property type="project" value="UniProtKB-KW"/>
</dbReference>
<gene>
    <name evidence="4" type="ORF">GTQ45_09755</name>
</gene>
<dbReference type="InterPro" id="IPR051785">
    <property type="entry name" value="MMCE/EMCE_epimerase"/>
</dbReference>
<keyword evidence="1" id="KW-0479">Metal-binding</keyword>
<proteinExistence type="predicted"/>
<dbReference type="GeneID" id="300654724"/>
<evidence type="ECO:0000313" key="5">
    <source>
        <dbReference type="Proteomes" id="UP000470384"/>
    </source>
</evidence>
<organism evidence="4 5">
    <name type="scientific">Pyruvatibacter mobilis</name>
    <dbReference type="NCBI Taxonomy" id="1712261"/>
    <lineage>
        <taxon>Bacteria</taxon>
        <taxon>Pseudomonadati</taxon>
        <taxon>Pseudomonadota</taxon>
        <taxon>Alphaproteobacteria</taxon>
        <taxon>Hyphomicrobiales</taxon>
        <taxon>Parvibaculaceae</taxon>
        <taxon>Pyruvatibacter</taxon>
    </lineage>
</organism>
<feature type="domain" description="VOC" evidence="3">
    <location>
        <begin position="5"/>
        <end position="148"/>
    </location>
</feature>
<evidence type="ECO:0000313" key="4">
    <source>
        <dbReference type="EMBL" id="NBG96014.1"/>
    </source>
</evidence>
<dbReference type="PANTHER" id="PTHR43048:SF3">
    <property type="entry name" value="METHYLMALONYL-COA EPIMERASE, MITOCHONDRIAL"/>
    <property type="match status" value="1"/>
</dbReference>
<dbReference type="InterPro" id="IPR025870">
    <property type="entry name" value="Glyoxalase-like_dom"/>
</dbReference>
<evidence type="ECO:0000256" key="1">
    <source>
        <dbReference type="ARBA" id="ARBA00022723"/>
    </source>
</evidence>
<dbReference type="SUPFAM" id="SSF54593">
    <property type="entry name" value="Glyoxalase/Bleomycin resistance protein/Dihydroxybiphenyl dioxygenase"/>
    <property type="match status" value="1"/>
</dbReference>
<dbReference type="OrthoDB" id="4373689at2"/>
<evidence type="ECO:0000256" key="2">
    <source>
        <dbReference type="SAM" id="MobiDB-lite"/>
    </source>
</evidence>
<dbReference type="Pfam" id="PF13669">
    <property type="entry name" value="Glyoxalase_4"/>
    <property type="match status" value="1"/>
</dbReference>
<protein>
    <recommendedName>
        <fullName evidence="3">VOC domain-containing protein</fullName>
    </recommendedName>
</protein>
<dbReference type="AlphaFoldDB" id="A0A845QC37"/>
<feature type="region of interest" description="Disordered" evidence="2">
    <location>
        <begin position="104"/>
        <end position="127"/>
    </location>
</feature>
<dbReference type="Pfam" id="PF13468">
    <property type="entry name" value="Glyoxalase_3"/>
    <property type="match status" value="1"/>
</dbReference>
<dbReference type="EMBL" id="WXYQ01000006">
    <property type="protein sequence ID" value="NBG96014.1"/>
    <property type="molecule type" value="Genomic_DNA"/>
</dbReference>
<accession>A0A845QC37</accession>
<dbReference type="PROSITE" id="PS51819">
    <property type="entry name" value="VOC"/>
    <property type="match status" value="2"/>
</dbReference>
<dbReference type="InterPro" id="IPR029068">
    <property type="entry name" value="Glyas_Bleomycin-R_OHBP_Dase"/>
</dbReference>
<dbReference type="InterPro" id="IPR037523">
    <property type="entry name" value="VOC_core"/>
</dbReference>
<dbReference type="Gene3D" id="3.10.180.10">
    <property type="entry name" value="2,3-Dihydroxybiphenyl 1,2-Dioxygenase, domain 1"/>
    <property type="match status" value="2"/>
</dbReference>
<dbReference type="RefSeq" id="WP_160587918.1">
    <property type="nucleotide sequence ID" value="NZ_BMHN01000001.1"/>
</dbReference>
<feature type="domain" description="VOC" evidence="3">
    <location>
        <begin position="170"/>
        <end position="294"/>
    </location>
</feature>
<keyword evidence="5" id="KW-1185">Reference proteome</keyword>
<dbReference type="GO" id="GO:0046491">
    <property type="term" value="P:L-methylmalonyl-CoA metabolic process"/>
    <property type="evidence" value="ECO:0007669"/>
    <property type="project" value="TreeGrafter"/>
</dbReference>
<name>A0A845QC37_9HYPH</name>